<dbReference type="Pfam" id="PF00697">
    <property type="entry name" value="PRAI"/>
    <property type="match status" value="1"/>
</dbReference>
<keyword evidence="4" id="KW-0028">Amino-acid biosynthesis</keyword>
<evidence type="ECO:0000313" key="10">
    <source>
        <dbReference type="Proteomes" id="UP001187192"/>
    </source>
</evidence>
<name>A0AA87ZMX8_FICCA</name>
<accession>A0AA87ZMX8</accession>
<dbReference type="Proteomes" id="UP001187192">
    <property type="component" value="Unassembled WGS sequence"/>
</dbReference>
<evidence type="ECO:0000256" key="1">
    <source>
        <dbReference type="ARBA" id="ARBA00004664"/>
    </source>
</evidence>
<dbReference type="PANTHER" id="PTHR42894">
    <property type="entry name" value="N-(5'-PHOSPHORIBOSYL)ANTHRANILATE ISOMERASE"/>
    <property type="match status" value="1"/>
</dbReference>
<dbReference type="InterPro" id="IPR001240">
    <property type="entry name" value="PRAI_dom"/>
</dbReference>
<keyword evidence="5" id="KW-0822">Tryptophan biosynthesis</keyword>
<sequence length="133" mass="14810">MFTGSHSTNIRHNLSHKEILMREKSFLSNRKRYEMNKVAFGVIKSEGASFSYKELKKDRPLVKMCSVTSAKDAAMALEAGADFIGMIVWPNSKRAVSVSVAKETSKVAREYGPMLVGVFVDDDINTPPNYICS</sequence>
<keyword evidence="10" id="KW-1185">Reference proteome</keyword>
<dbReference type="PANTHER" id="PTHR42894:SF1">
    <property type="entry name" value="N-(5'-PHOSPHORIBOSYL)ANTHRANILATE ISOMERASE"/>
    <property type="match status" value="1"/>
</dbReference>
<protein>
    <recommendedName>
        <fullName evidence="3">phosphoribosylanthranilate isomerase</fullName>
        <ecNumber evidence="3">5.3.1.24</ecNumber>
    </recommendedName>
</protein>
<proteinExistence type="inferred from homology"/>
<comment type="pathway">
    <text evidence="1">Amino-acid biosynthesis; L-tryptophan biosynthesis; L-tryptophan from chorismate: step 3/5.</text>
</comment>
<evidence type="ECO:0000256" key="3">
    <source>
        <dbReference type="ARBA" id="ARBA00012572"/>
    </source>
</evidence>
<dbReference type="AlphaFoldDB" id="A0AA87ZMX8"/>
<evidence type="ECO:0000256" key="6">
    <source>
        <dbReference type="ARBA" id="ARBA00023141"/>
    </source>
</evidence>
<dbReference type="InterPro" id="IPR011060">
    <property type="entry name" value="RibuloseP-bd_barrel"/>
</dbReference>
<dbReference type="InterPro" id="IPR013785">
    <property type="entry name" value="Aldolase_TIM"/>
</dbReference>
<keyword evidence="6" id="KW-0057">Aromatic amino acid biosynthesis</keyword>
<evidence type="ECO:0000259" key="8">
    <source>
        <dbReference type="Pfam" id="PF00697"/>
    </source>
</evidence>
<evidence type="ECO:0000313" key="9">
    <source>
        <dbReference type="EMBL" id="GMN37022.1"/>
    </source>
</evidence>
<evidence type="ECO:0000256" key="4">
    <source>
        <dbReference type="ARBA" id="ARBA00022605"/>
    </source>
</evidence>
<dbReference type="EMBL" id="BTGU01000006">
    <property type="protein sequence ID" value="GMN37022.1"/>
    <property type="molecule type" value="Genomic_DNA"/>
</dbReference>
<gene>
    <name evidence="9" type="ORF">TIFTF001_006480</name>
</gene>
<dbReference type="EC" id="5.3.1.24" evidence="3"/>
<evidence type="ECO:0000256" key="7">
    <source>
        <dbReference type="ARBA" id="ARBA00023235"/>
    </source>
</evidence>
<dbReference type="SUPFAM" id="SSF51366">
    <property type="entry name" value="Ribulose-phoshate binding barrel"/>
    <property type="match status" value="1"/>
</dbReference>
<dbReference type="Gene3D" id="3.20.20.70">
    <property type="entry name" value="Aldolase class I"/>
    <property type="match status" value="1"/>
</dbReference>
<feature type="domain" description="N-(5'phosphoribosyl) anthranilate isomerase (PRAI)" evidence="8">
    <location>
        <begin position="62"/>
        <end position="125"/>
    </location>
</feature>
<evidence type="ECO:0000256" key="5">
    <source>
        <dbReference type="ARBA" id="ARBA00022822"/>
    </source>
</evidence>
<reference evidence="9" key="1">
    <citation type="submission" date="2023-07" db="EMBL/GenBank/DDBJ databases">
        <title>draft genome sequence of fig (Ficus carica).</title>
        <authorList>
            <person name="Takahashi T."/>
            <person name="Nishimura K."/>
        </authorList>
    </citation>
    <scope>NUCLEOTIDE SEQUENCE</scope>
</reference>
<comment type="similarity">
    <text evidence="2">Belongs to the TrpF family.</text>
</comment>
<keyword evidence="7" id="KW-0413">Isomerase</keyword>
<organism evidence="9 10">
    <name type="scientific">Ficus carica</name>
    <name type="common">Common fig</name>
    <dbReference type="NCBI Taxonomy" id="3494"/>
    <lineage>
        <taxon>Eukaryota</taxon>
        <taxon>Viridiplantae</taxon>
        <taxon>Streptophyta</taxon>
        <taxon>Embryophyta</taxon>
        <taxon>Tracheophyta</taxon>
        <taxon>Spermatophyta</taxon>
        <taxon>Magnoliopsida</taxon>
        <taxon>eudicotyledons</taxon>
        <taxon>Gunneridae</taxon>
        <taxon>Pentapetalae</taxon>
        <taxon>rosids</taxon>
        <taxon>fabids</taxon>
        <taxon>Rosales</taxon>
        <taxon>Moraceae</taxon>
        <taxon>Ficeae</taxon>
        <taxon>Ficus</taxon>
    </lineage>
</organism>
<dbReference type="GO" id="GO:0000162">
    <property type="term" value="P:L-tryptophan biosynthetic process"/>
    <property type="evidence" value="ECO:0007669"/>
    <property type="project" value="UniProtKB-KW"/>
</dbReference>
<dbReference type="InterPro" id="IPR044643">
    <property type="entry name" value="TrpF_fam"/>
</dbReference>
<evidence type="ECO:0000256" key="2">
    <source>
        <dbReference type="ARBA" id="ARBA00007571"/>
    </source>
</evidence>
<dbReference type="GO" id="GO:0004640">
    <property type="term" value="F:phosphoribosylanthranilate isomerase activity"/>
    <property type="evidence" value="ECO:0007669"/>
    <property type="project" value="UniProtKB-EC"/>
</dbReference>
<comment type="caution">
    <text evidence="9">The sequence shown here is derived from an EMBL/GenBank/DDBJ whole genome shotgun (WGS) entry which is preliminary data.</text>
</comment>